<feature type="transmembrane region" description="Helical" evidence="2">
    <location>
        <begin position="38"/>
        <end position="65"/>
    </location>
</feature>
<dbReference type="AlphaFoldDB" id="A0AAE3XIT1"/>
<dbReference type="Proteomes" id="UP001185092">
    <property type="component" value="Unassembled WGS sequence"/>
</dbReference>
<dbReference type="Pfam" id="PF01551">
    <property type="entry name" value="Peptidase_M23"/>
    <property type="match status" value="1"/>
</dbReference>
<sequence length="289" mass="32930">MGKRQTLSDWLNDRYNLVIRKEDNFEIMKKMSFSYGKLIVFGLLGAAFLFFAALFVSRTFLGVWFDPSYESLKNRQQLMMLSQAIDSLEYTIETKDRFIDNFQMLVSGEVPNEEFQDGNGDTLAIKAASLESSEKLKEVDRQFREEFDGKQITQMDNYEMGYSEMQELFFIKPVDGMVSSPFDQKIDHFGVDVVTKEHEAVKAVADGTVLLSGWTQEEGYVVMLQHKNNLVSVYKHNSEILVKQGQIVSAGDVIGIVGNSGDLTTGPHLHFELWFNGNPVNPRHFVSFN</sequence>
<dbReference type="EMBL" id="JAVDQD010000001">
    <property type="protein sequence ID" value="MDR6237200.1"/>
    <property type="molecule type" value="Genomic_DNA"/>
</dbReference>
<comment type="caution">
    <text evidence="4">The sequence shown here is derived from an EMBL/GenBank/DDBJ whole genome shotgun (WGS) entry which is preliminary data.</text>
</comment>
<evidence type="ECO:0000259" key="3">
    <source>
        <dbReference type="Pfam" id="PF01551"/>
    </source>
</evidence>
<feature type="domain" description="M23ase beta-sheet core" evidence="3">
    <location>
        <begin position="188"/>
        <end position="282"/>
    </location>
</feature>
<name>A0AAE3XIT1_9BACT</name>
<reference evidence="4" key="1">
    <citation type="submission" date="2023-07" db="EMBL/GenBank/DDBJ databases">
        <title>Genomic Encyclopedia of Type Strains, Phase IV (KMG-IV): sequencing the most valuable type-strain genomes for metagenomic binning, comparative biology and taxonomic classification.</title>
        <authorList>
            <person name="Goeker M."/>
        </authorList>
    </citation>
    <scope>NUCLEOTIDE SEQUENCE</scope>
    <source>
        <strain evidence="4">DSM 26174</strain>
    </source>
</reference>
<protein>
    <submittedName>
        <fullName evidence="4">Murein DD-endopeptidase MepM/ murein hydrolase activator NlpD</fullName>
    </submittedName>
</protein>
<dbReference type="InterPro" id="IPR016047">
    <property type="entry name" value="M23ase_b-sheet_dom"/>
</dbReference>
<accession>A0AAE3XIT1</accession>
<evidence type="ECO:0000256" key="2">
    <source>
        <dbReference type="SAM" id="Phobius"/>
    </source>
</evidence>
<dbReference type="PANTHER" id="PTHR21666">
    <property type="entry name" value="PEPTIDASE-RELATED"/>
    <property type="match status" value="1"/>
</dbReference>
<keyword evidence="2" id="KW-0472">Membrane</keyword>
<evidence type="ECO:0000313" key="5">
    <source>
        <dbReference type="Proteomes" id="UP001185092"/>
    </source>
</evidence>
<keyword evidence="4" id="KW-0378">Hydrolase</keyword>
<dbReference type="Gene3D" id="2.70.70.10">
    <property type="entry name" value="Glucose Permease (Domain IIA)"/>
    <property type="match status" value="1"/>
</dbReference>
<proteinExistence type="predicted"/>
<gene>
    <name evidence="4" type="ORF">HNQ88_000176</name>
</gene>
<dbReference type="SUPFAM" id="SSF51261">
    <property type="entry name" value="Duplicated hybrid motif"/>
    <property type="match status" value="1"/>
</dbReference>
<dbReference type="InterPro" id="IPR011055">
    <property type="entry name" value="Dup_hybrid_motif"/>
</dbReference>
<dbReference type="RefSeq" id="WP_309936645.1">
    <property type="nucleotide sequence ID" value="NZ_AP025305.1"/>
</dbReference>
<evidence type="ECO:0000256" key="1">
    <source>
        <dbReference type="ARBA" id="ARBA00022729"/>
    </source>
</evidence>
<evidence type="ECO:0000313" key="4">
    <source>
        <dbReference type="EMBL" id="MDR6237200.1"/>
    </source>
</evidence>
<keyword evidence="2" id="KW-0812">Transmembrane</keyword>
<dbReference type="InterPro" id="IPR050570">
    <property type="entry name" value="Cell_wall_metabolism_enzyme"/>
</dbReference>
<dbReference type="GO" id="GO:0004222">
    <property type="term" value="F:metalloendopeptidase activity"/>
    <property type="evidence" value="ECO:0007669"/>
    <property type="project" value="TreeGrafter"/>
</dbReference>
<dbReference type="PANTHER" id="PTHR21666:SF289">
    <property type="entry name" value="L-ALA--D-GLU ENDOPEPTIDASE"/>
    <property type="match status" value="1"/>
</dbReference>
<organism evidence="4 5">
    <name type="scientific">Aureibacter tunicatorum</name>
    <dbReference type="NCBI Taxonomy" id="866807"/>
    <lineage>
        <taxon>Bacteria</taxon>
        <taxon>Pseudomonadati</taxon>
        <taxon>Bacteroidota</taxon>
        <taxon>Cytophagia</taxon>
        <taxon>Cytophagales</taxon>
        <taxon>Persicobacteraceae</taxon>
        <taxon>Aureibacter</taxon>
    </lineage>
</organism>
<keyword evidence="1" id="KW-0732">Signal</keyword>
<dbReference type="CDD" id="cd12797">
    <property type="entry name" value="M23_peptidase"/>
    <property type="match status" value="1"/>
</dbReference>
<keyword evidence="2" id="KW-1133">Transmembrane helix</keyword>
<keyword evidence="5" id="KW-1185">Reference proteome</keyword>